<dbReference type="SMART" id="SM00363">
    <property type="entry name" value="S4"/>
    <property type="match status" value="1"/>
</dbReference>
<evidence type="ECO:0000313" key="7">
    <source>
        <dbReference type="Proteomes" id="UP000034201"/>
    </source>
</evidence>
<dbReference type="GO" id="GO:0000455">
    <property type="term" value="P:enzyme-directed rRNA pseudouridine synthesis"/>
    <property type="evidence" value="ECO:0007669"/>
    <property type="project" value="UniProtKB-ARBA"/>
</dbReference>
<keyword evidence="3" id="KW-0694">RNA-binding</keyword>
<dbReference type="GO" id="GO:0003723">
    <property type="term" value="F:RNA binding"/>
    <property type="evidence" value="ECO:0007669"/>
    <property type="project" value="UniProtKB-KW"/>
</dbReference>
<gene>
    <name evidence="6" type="ORF">UY61_C0052G0003</name>
</gene>
<evidence type="ECO:0000313" key="6">
    <source>
        <dbReference type="EMBL" id="KKW19637.1"/>
    </source>
</evidence>
<name>A0A0G1YXE4_9BACT</name>
<dbReference type="GO" id="GO:0120159">
    <property type="term" value="F:rRNA pseudouridine synthase activity"/>
    <property type="evidence" value="ECO:0007669"/>
    <property type="project" value="UniProtKB-ARBA"/>
</dbReference>
<dbReference type="InterPro" id="IPR020094">
    <property type="entry name" value="TruA/RsuA/RluB/E/F_N"/>
</dbReference>
<dbReference type="InterPro" id="IPR020103">
    <property type="entry name" value="PsdUridine_synth_cat_dom_sf"/>
</dbReference>
<dbReference type="SUPFAM" id="SSF55174">
    <property type="entry name" value="Alpha-L RNA-binding motif"/>
    <property type="match status" value="1"/>
</dbReference>
<dbReference type="Pfam" id="PF00849">
    <property type="entry name" value="PseudoU_synth_2"/>
    <property type="match status" value="1"/>
</dbReference>
<dbReference type="InterPro" id="IPR018496">
    <property type="entry name" value="PsdUridine_synth_RsuA/RluB_CS"/>
</dbReference>
<evidence type="ECO:0000259" key="5">
    <source>
        <dbReference type="SMART" id="SM00363"/>
    </source>
</evidence>
<dbReference type="Gene3D" id="3.10.290.10">
    <property type="entry name" value="RNA-binding S4 domain"/>
    <property type="match status" value="1"/>
</dbReference>
<dbReference type="InterPro" id="IPR006145">
    <property type="entry name" value="PsdUridine_synth_RsuA/RluA"/>
</dbReference>
<dbReference type="EC" id="5.4.99.-" evidence="4"/>
<feature type="domain" description="RNA-binding S4" evidence="5">
    <location>
        <begin position="8"/>
        <end position="71"/>
    </location>
</feature>
<evidence type="ECO:0000256" key="2">
    <source>
        <dbReference type="ARBA" id="ARBA00023235"/>
    </source>
</evidence>
<dbReference type="InterPro" id="IPR036986">
    <property type="entry name" value="S4_RNA-bd_sf"/>
</dbReference>
<dbReference type="InterPro" id="IPR050343">
    <property type="entry name" value="RsuA_PseudoU_synthase"/>
</dbReference>
<accession>A0A0G1YXE4</accession>
<dbReference type="Proteomes" id="UP000034201">
    <property type="component" value="Unassembled WGS sequence"/>
</dbReference>
<dbReference type="PANTHER" id="PTHR47683">
    <property type="entry name" value="PSEUDOURIDINE SYNTHASE FAMILY PROTEIN-RELATED"/>
    <property type="match status" value="1"/>
</dbReference>
<proteinExistence type="inferred from homology"/>
<dbReference type="FunFam" id="3.10.290.10:FF:000003">
    <property type="entry name" value="Pseudouridine synthase"/>
    <property type="match status" value="1"/>
</dbReference>
<comment type="similarity">
    <text evidence="1 4">Belongs to the pseudouridine synthase RsuA family.</text>
</comment>
<dbReference type="NCBIfam" id="TIGR00093">
    <property type="entry name" value="pseudouridine synthase"/>
    <property type="match status" value="1"/>
</dbReference>
<sequence length="232" mass="26744">MDKPEYPMRINKYLASKRYCTRREADEIIEKGKVLINGKRAALGDKVSEKDVVEVKFRQKKYRYFAYNKPRGIITHSPQGEEEDIAMKVPLEGVFPVGRLDKDSYGLIILTDDGRITDKLLNPEYVHEKEYRVKTAVNLRPSFKEHMEKGVDIDDYKTRKCSVNIVGERIFTIVLTEGKKHQVRRMCAALHNDAIDLQRIRIMNIRLGHLPSGAYRSIQGAELSTFLKALGF</sequence>
<dbReference type="InterPro" id="IPR042092">
    <property type="entry name" value="PsdUridine_s_RsuA/RluB/E/F_cat"/>
</dbReference>
<dbReference type="InterPro" id="IPR000748">
    <property type="entry name" value="PsdUridine_synth_RsuA/RluB/E/F"/>
</dbReference>
<reference evidence="6 7" key="1">
    <citation type="journal article" date="2015" name="Nature">
        <title>rRNA introns, odd ribosomes, and small enigmatic genomes across a large radiation of phyla.</title>
        <authorList>
            <person name="Brown C.T."/>
            <person name="Hug L.A."/>
            <person name="Thomas B.C."/>
            <person name="Sharon I."/>
            <person name="Castelle C.J."/>
            <person name="Singh A."/>
            <person name="Wilkins M.J."/>
            <person name="Williams K.H."/>
            <person name="Banfield J.F."/>
        </authorList>
    </citation>
    <scope>NUCLEOTIDE SEQUENCE [LARGE SCALE GENOMIC DNA]</scope>
</reference>
<dbReference type="InterPro" id="IPR002942">
    <property type="entry name" value="S4_RNA-bd"/>
</dbReference>
<evidence type="ECO:0000256" key="4">
    <source>
        <dbReference type="RuleBase" id="RU003887"/>
    </source>
</evidence>
<dbReference type="PANTHER" id="PTHR47683:SF2">
    <property type="entry name" value="RNA-BINDING S4 DOMAIN-CONTAINING PROTEIN"/>
    <property type="match status" value="1"/>
</dbReference>
<dbReference type="Gene3D" id="3.30.70.1560">
    <property type="entry name" value="Alpha-L RNA-binding motif"/>
    <property type="match status" value="1"/>
</dbReference>
<evidence type="ECO:0000256" key="1">
    <source>
        <dbReference type="ARBA" id="ARBA00008348"/>
    </source>
</evidence>
<organism evidence="6 7">
    <name type="scientific">Candidatus Adlerbacteria bacterium GW2011_GWC1_50_9</name>
    <dbReference type="NCBI Taxonomy" id="1618608"/>
    <lineage>
        <taxon>Bacteria</taxon>
        <taxon>Candidatus Adleribacteriota</taxon>
    </lineage>
</organism>
<dbReference type="SUPFAM" id="SSF55120">
    <property type="entry name" value="Pseudouridine synthase"/>
    <property type="match status" value="1"/>
</dbReference>
<keyword evidence="2 4" id="KW-0413">Isomerase</keyword>
<protein>
    <recommendedName>
        <fullName evidence="4">Pseudouridine synthase</fullName>
        <ecNumber evidence="4">5.4.99.-</ecNumber>
    </recommendedName>
</protein>
<dbReference type="EMBL" id="LCQQ01000052">
    <property type="protein sequence ID" value="KKW19637.1"/>
    <property type="molecule type" value="Genomic_DNA"/>
</dbReference>
<comment type="caution">
    <text evidence="6">The sequence shown here is derived from an EMBL/GenBank/DDBJ whole genome shotgun (WGS) entry which is preliminary data.</text>
</comment>
<dbReference type="Gene3D" id="3.30.70.580">
    <property type="entry name" value="Pseudouridine synthase I, catalytic domain, N-terminal subdomain"/>
    <property type="match status" value="1"/>
</dbReference>
<dbReference type="PROSITE" id="PS01149">
    <property type="entry name" value="PSI_RSU"/>
    <property type="match status" value="1"/>
</dbReference>
<dbReference type="PROSITE" id="PS50889">
    <property type="entry name" value="S4"/>
    <property type="match status" value="1"/>
</dbReference>
<dbReference type="AlphaFoldDB" id="A0A0G1YXE4"/>
<evidence type="ECO:0000256" key="3">
    <source>
        <dbReference type="PROSITE-ProRule" id="PRU00182"/>
    </source>
</evidence>
<dbReference type="CDD" id="cd00165">
    <property type="entry name" value="S4"/>
    <property type="match status" value="1"/>
</dbReference>
<dbReference type="Pfam" id="PF01479">
    <property type="entry name" value="S4"/>
    <property type="match status" value="1"/>
</dbReference>